<keyword evidence="2" id="KW-1185">Reference proteome</keyword>
<dbReference type="GO" id="GO:0004588">
    <property type="term" value="F:orotate phosphoribosyltransferase activity"/>
    <property type="evidence" value="ECO:0007669"/>
    <property type="project" value="TreeGrafter"/>
</dbReference>
<dbReference type="GO" id="GO:0005737">
    <property type="term" value="C:cytoplasm"/>
    <property type="evidence" value="ECO:0007669"/>
    <property type="project" value="TreeGrafter"/>
</dbReference>
<dbReference type="GeneID" id="20714005"/>
<dbReference type="SUPFAM" id="SSF53271">
    <property type="entry name" value="PRTase-like"/>
    <property type="match status" value="1"/>
</dbReference>
<dbReference type="STRING" id="869250.J7M4I6"/>
<dbReference type="GO" id="GO:0046132">
    <property type="term" value="P:pyrimidine ribonucleoside biosynthetic process"/>
    <property type="evidence" value="ECO:0007669"/>
    <property type="project" value="TreeGrafter"/>
</dbReference>
<dbReference type="PANTHER" id="PTHR46683">
    <property type="entry name" value="OROTATE PHOSPHORIBOSYLTRANSFERASE 1-RELATED"/>
    <property type="match status" value="1"/>
</dbReference>
<dbReference type="KEGG" id="tot:TOT_010001206"/>
<organism evidence="1 2">
    <name type="scientific">Theileria orientalis strain Shintoku</name>
    <dbReference type="NCBI Taxonomy" id="869250"/>
    <lineage>
        <taxon>Eukaryota</taxon>
        <taxon>Sar</taxon>
        <taxon>Alveolata</taxon>
        <taxon>Apicomplexa</taxon>
        <taxon>Aconoidasida</taxon>
        <taxon>Piroplasmida</taxon>
        <taxon>Theileriidae</taxon>
        <taxon>Theileria</taxon>
    </lineage>
</organism>
<dbReference type="VEuPathDB" id="PiroplasmaDB:TOT_010001206"/>
<dbReference type="GO" id="GO:0006221">
    <property type="term" value="P:pyrimidine nucleotide biosynthetic process"/>
    <property type="evidence" value="ECO:0007669"/>
    <property type="project" value="TreeGrafter"/>
</dbReference>
<protein>
    <submittedName>
        <fullName evidence="1">Orotate phosphoribosyltransferase</fullName>
    </submittedName>
</protein>
<reference evidence="1 2" key="1">
    <citation type="journal article" date="2012" name="MBio">
        <title>Comparative genome analysis of three eukaryotic parasites with differing abilities to transform leukocytes reveals key mediators of Theileria-induced leukocyte transformation.</title>
        <authorList>
            <person name="Hayashida K."/>
            <person name="Hara Y."/>
            <person name="Abe T."/>
            <person name="Yamasaki C."/>
            <person name="Toyoda A."/>
            <person name="Kosuge T."/>
            <person name="Suzuki Y."/>
            <person name="Sato Y."/>
            <person name="Kawashima S."/>
            <person name="Katayama T."/>
            <person name="Wakaguri H."/>
            <person name="Inoue N."/>
            <person name="Homma K."/>
            <person name="Tada-Umezaki M."/>
            <person name="Yagi Y."/>
            <person name="Fujii Y."/>
            <person name="Habara T."/>
            <person name="Kanehisa M."/>
            <person name="Watanabe H."/>
            <person name="Ito K."/>
            <person name="Gojobori T."/>
            <person name="Sugawara H."/>
            <person name="Imanishi T."/>
            <person name="Weir W."/>
            <person name="Gardner M."/>
            <person name="Pain A."/>
            <person name="Shiels B."/>
            <person name="Hattori M."/>
            <person name="Nene V."/>
            <person name="Sugimoto C."/>
        </authorList>
    </citation>
    <scope>NUCLEOTIDE SEQUENCE [LARGE SCALE GENOMIC DNA]</scope>
    <source>
        <strain evidence="1 2">Shintoku</strain>
    </source>
</reference>
<evidence type="ECO:0000313" key="2">
    <source>
        <dbReference type="Proteomes" id="UP000003786"/>
    </source>
</evidence>
<dbReference type="Gene3D" id="3.40.50.2020">
    <property type="match status" value="1"/>
</dbReference>
<keyword evidence="1" id="KW-0328">Glycosyltransferase</keyword>
<name>J7M4I6_THEOR</name>
<evidence type="ECO:0000313" key="1">
    <source>
        <dbReference type="EMBL" id="BAM38600.1"/>
    </source>
</evidence>
<keyword evidence="1" id="KW-0808">Transferase</keyword>
<dbReference type="RefSeq" id="XP_009688901.1">
    <property type="nucleotide sequence ID" value="XM_009690606.1"/>
</dbReference>
<proteinExistence type="predicted"/>
<dbReference type="OrthoDB" id="5553476at2759"/>
<dbReference type="InterPro" id="IPR029057">
    <property type="entry name" value="PRTase-like"/>
</dbReference>
<gene>
    <name evidence="1" type="ORF">TOT_010001206</name>
</gene>
<dbReference type="PANTHER" id="PTHR46683:SF1">
    <property type="entry name" value="OROTATE PHOSPHORIBOSYLTRANSFERASE 1-RELATED"/>
    <property type="match status" value="1"/>
</dbReference>
<dbReference type="eggNOG" id="KOG1377">
    <property type="taxonomic scope" value="Eukaryota"/>
</dbReference>
<dbReference type="Proteomes" id="UP000003786">
    <property type="component" value="Chromosome 1"/>
</dbReference>
<dbReference type="GO" id="GO:0006207">
    <property type="term" value="P:'de novo' pyrimidine nucleobase biosynthetic process"/>
    <property type="evidence" value="ECO:0007669"/>
    <property type="project" value="TreeGrafter"/>
</dbReference>
<dbReference type="EMBL" id="AP011946">
    <property type="protein sequence ID" value="BAM38600.1"/>
    <property type="molecule type" value="Genomic_DNA"/>
</dbReference>
<accession>J7M4I6</accession>
<dbReference type="AlphaFoldDB" id="J7M4I6"/>
<sequence>MDTEAFLKNVPSIKSKFIELSKKNGALLFGEFRLNSGLMSNTFFNSGILADAESFDLMTDLLVAKLIEEKVEFDAFFGCPYKVGYSPLSM</sequence>